<dbReference type="RefSeq" id="WP_203991121.1">
    <property type="nucleotide sequence ID" value="NZ_BOOU01000073.1"/>
</dbReference>
<proteinExistence type="predicted"/>
<evidence type="ECO:0000313" key="3">
    <source>
        <dbReference type="Proteomes" id="UP000655287"/>
    </source>
</evidence>
<organism evidence="2 3">
    <name type="scientific">Sphaerisporangium rufum</name>
    <dbReference type="NCBI Taxonomy" id="1381558"/>
    <lineage>
        <taxon>Bacteria</taxon>
        <taxon>Bacillati</taxon>
        <taxon>Actinomycetota</taxon>
        <taxon>Actinomycetes</taxon>
        <taxon>Streptosporangiales</taxon>
        <taxon>Streptosporangiaceae</taxon>
        <taxon>Sphaerisporangium</taxon>
    </lineage>
</organism>
<protein>
    <submittedName>
        <fullName evidence="2">Uncharacterized protein</fullName>
    </submittedName>
</protein>
<reference evidence="2" key="1">
    <citation type="submission" date="2021-01" db="EMBL/GenBank/DDBJ databases">
        <title>Whole genome shotgun sequence of Sphaerisporangium rufum NBRC 109079.</title>
        <authorList>
            <person name="Komaki H."/>
            <person name="Tamura T."/>
        </authorList>
    </citation>
    <scope>NUCLEOTIDE SEQUENCE</scope>
    <source>
        <strain evidence="2">NBRC 109079</strain>
    </source>
</reference>
<gene>
    <name evidence="2" type="ORF">Sru01_53980</name>
</gene>
<name>A0A919R8K3_9ACTN</name>
<dbReference type="Proteomes" id="UP000655287">
    <property type="component" value="Unassembled WGS sequence"/>
</dbReference>
<keyword evidence="1" id="KW-0812">Transmembrane</keyword>
<evidence type="ECO:0000313" key="2">
    <source>
        <dbReference type="EMBL" id="GII80416.1"/>
    </source>
</evidence>
<comment type="caution">
    <text evidence="2">The sequence shown here is derived from an EMBL/GenBank/DDBJ whole genome shotgun (WGS) entry which is preliminary data.</text>
</comment>
<dbReference type="EMBL" id="BOOU01000073">
    <property type="protein sequence ID" value="GII80416.1"/>
    <property type="molecule type" value="Genomic_DNA"/>
</dbReference>
<keyword evidence="3" id="KW-1185">Reference proteome</keyword>
<sequence>MAYYRRGINLLALIYIIIGIYVAWVHEYITPSLLKRIAQALLAIFLWFLVLLGVDLHIGGDG</sequence>
<feature type="transmembrane region" description="Helical" evidence="1">
    <location>
        <begin position="7"/>
        <end position="25"/>
    </location>
</feature>
<accession>A0A919R8K3</accession>
<evidence type="ECO:0000256" key="1">
    <source>
        <dbReference type="SAM" id="Phobius"/>
    </source>
</evidence>
<keyword evidence="1" id="KW-1133">Transmembrane helix</keyword>
<dbReference type="AlphaFoldDB" id="A0A919R8K3"/>
<keyword evidence="1" id="KW-0472">Membrane</keyword>
<feature type="transmembrane region" description="Helical" evidence="1">
    <location>
        <begin position="37"/>
        <end position="58"/>
    </location>
</feature>